<dbReference type="Gene3D" id="3.40.50.150">
    <property type="entry name" value="Vaccinia Virus protein VP39"/>
    <property type="match status" value="1"/>
</dbReference>
<feature type="binding site" evidence="9">
    <location>
        <position position="113"/>
    </location>
    <ligand>
        <name>S-adenosyl-L-methionine</name>
        <dbReference type="ChEBI" id="CHEBI:59789"/>
    </ligand>
</feature>
<dbReference type="OrthoDB" id="9802090at2"/>
<feature type="binding site" evidence="9">
    <location>
        <position position="140"/>
    </location>
    <ligand>
        <name>substrate</name>
    </ligand>
</feature>
<keyword evidence="4 9" id="KW-0808">Transferase</keyword>
<dbReference type="InterPro" id="IPR029063">
    <property type="entry name" value="SAM-dependent_MTases_sf"/>
</dbReference>
<evidence type="ECO:0000256" key="7">
    <source>
        <dbReference type="ARBA" id="ARBA00060552"/>
    </source>
</evidence>
<feature type="binding site" evidence="9">
    <location>
        <position position="136"/>
    </location>
    <ligand>
        <name>S-adenosyl-L-methionine</name>
        <dbReference type="ChEBI" id="CHEBI:59789"/>
    </ligand>
</feature>
<comment type="function">
    <text evidence="2 9">Catalyzes the formation of N(7)-methylguanine at position 46 (m7G46) in tRNA.</text>
</comment>
<comment type="caution">
    <text evidence="10">The sequence shown here is derived from an EMBL/GenBank/DDBJ whole genome shotgun (WGS) entry which is preliminary data.</text>
</comment>
<dbReference type="RefSeq" id="WP_077278950.1">
    <property type="nucleotide sequence ID" value="NZ_MVBK01000054.1"/>
</dbReference>
<evidence type="ECO:0000256" key="5">
    <source>
        <dbReference type="ARBA" id="ARBA00022691"/>
    </source>
</evidence>
<dbReference type="FunFam" id="3.40.50.150:FF:000035">
    <property type="entry name" value="tRNA (guanine-N(7)-)-methyltransferase"/>
    <property type="match status" value="1"/>
</dbReference>
<dbReference type="SUPFAM" id="SSF53335">
    <property type="entry name" value="S-adenosyl-L-methionine-dependent methyltransferases"/>
    <property type="match status" value="1"/>
</dbReference>
<evidence type="ECO:0000256" key="2">
    <source>
        <dbReference type="ARBA" id="ARBA00003015"/>
    </source>
</evidence>
<comment type="catalytic activity">
    <reaction evidence="1 9">
        <text>guanosine(46) in tRNA + S-adenosyl-L-methionine = N(7)-methylguanosine(46) in tRNA + S-adenosyl-L-homocysteine</text>
        <dbReference type="Rhea" id="RHEA:42708"/>
        <dbReference type="Rhea" id="RHEA-COMP:10188"/>
        <dbReference type="Rhea" id="RHEA-COMP:10189"/>
        <dbReference type="ChEBI" id="CHEBI:57856"/>
        <dbReference type="ChEBI" id="CHEBI:59789"/>
        <dbReference type="ChEBI" id="CHEBI:74269"/>
        <dbReference type="ChEBI" id="CHEBI:74480"/>
        <dbReference type="EC" id="2.1.1.33"/>
    </reaction>
</comment>
<keyword evidence="3 9" id="KW-0489">Methyltransferase</keyword>
<dbReference type="UniPathway" id="UPA00989"/>
<feature type="binding site" evidence="9">
    <location>
        <begin position="207"/>
        <end position="210"/>
    </location>
    <ligand>
        <name>substrate</name>
    </ligand>
</feature>
<evidence type="ECO:0000313" key="10">
    <source>
        <dbReference type="EMBL" id="OOG23977.1"/>
    </source>
</evidence>
<evidence type="ECO:0000256" key="3">
    <source>
        <dbReference type="ARBA" id="ARBA00022603"/>
    </source>
</evidence>
<dbReference type="PROSITE" id="PS51625">
    <property type="entry name" value="SAM_MT_TRMB"/>
    <property type="match status" value="1"/>
</dbReference>
<comment type="caution">
    <text evidence="9">Lacks conserved residue(s) required for the propagation of feature annotation.</text>
</comment>
<evidence type="ECO:0000256" key="8">
    <source>
        <dbReference type="ARBA" id="ARBA00060767"/>
    </source>
</evidence>
<gene>
    <name evidence="9" type="primary">trmB</name>
    <name evidence="10" type="ORF">B1C78_09690</name>
</gene>
<dbReference type="HAMAP" id="MF_01057">
    <property type="entry name" value="tRNA_methyltr_TrmB"/>
    <property type="match status" value="1"/>
</dbReference>
<comment type="similarity">
    <text evidence="8 9">Belongs to the class I-like SAM-binding methyltransferase superfamily. TrmB family.</text>
</comment>
<feature type="binding site" evidence="9">
    <location>
        <position position="86"/>
    </location>
    <ligand>
        <name>S-adenosyl-L-methionine</name>
        <dbReference type="ChEBI" id="CHEBI:59789"/>
    </ligand>
</feature>
<dbReference type="STRING" id="108003.B1C78_09690"/>
<dbReference type="PANTHER" id="PTHR23417:SF14">
    <property type="entry name" value="PENTACOTRIPEPTIDE-REPEAT REGION OF PRORP DOMAIN-CONTAINING PROTEIN"/>
    <property type="match status" value="1"/>
</dbReference>
<organism evidence="10 11">
    <name type="scientific">Thioalkalivibrio denitrificans</name>
    <dbReference type="NCBI Taxonomy" id="108003"/>
    <lineage>
        <taxon>Bacteria</taxon>
        <taxon>Pseudomonadati</taxon>
        <taxon>Pseudomonadota</taxon>
        <taxon>Gammaproteobacteria</taxon>
        <taxon>Chromatiales</taxon>
        <taxon>Ectothiorhodospiraceae</taxon>
        <taxon>Thioalkalivibrio</taxon>
    </lineage>
</organism>
<evidence type="ECO:0000313" key="11">
    <source>
        <dbReference type="Proteomes" id="UP000189462"/>
    </source>
</evidence>
<protein>
    <recommendedName>
        <fullName evidence="9">tRNA (guanine-N(7)-)-methyltransferase</fullName>
        <ecNumber evidence="9">2.1.1.33</ecNumber>
    </recommendedName>
    <alternativeName>
        <fullName evidence="9">tRNA (guanine(46)-N(7))-methyltransferase</fullName>
    </alternativeName>
    <alternativeName>
        <fullName evidence="9">tRNA(m7G46)-methyltransferase</fullName>
    </alternativeName>
</protein>
<evidence type="ECO:0000256" key="6">
    <source>
        <dbReference type="ARBA" id="ARBA00022694"/>
    </source>
</evidence>
<proteinExistence type="inferred from homology"/>
<dbReference type="Proteomes" id="UP000189462">
    <property type="component" value="Unassembled WGS sequence"/>
</dbReference>
<name>A0A1V3NFU4_9GAMM</name>
<accession>A0A1V3NFU4</accession>
<evidence type="ECO:0000256" key="9">
    <source>
        <dbReference type="HAMAP-Rule" id="MF_01057"/>
    </source>
</evidence>
<dbReference type="GO" id="GO:0043527">
    <property type="term" value="C:tRNA methyltransferase complex"/>
    <property type="evidence" value="ECO:0007669"/>
    <property type="project" value="TreeGrafter"/>
</dbReference>
<dbReference type="GO" id="GO:0008176">
    <property type="term" value="F:tRNA (guanine(46)-N7)-methyltransferase activity"/>
    <property type="evidence" value="ECO:0007669"/>
    <property type="project" value="UniProtKB-UniRule"/>
</dbReference>
<dbReference type="Pfam" id="PF02390">
    <property type="entry name" value="Methyltransf_4"/>
    <property type="match status" value="1"/>
</dbReference>
<comment type="pathway">
    <text evidence="7 9">tRNA modification; N(7)-methylguanine-tRNA biosynthesis.</text>
</comment>
<keyword evidence="6 9" id="KW-0819">tRNA processing</keyword>
<evidence type="ECO:0000256" key="1">
    <source>
        <dbReference type="ARBA" id="ARBA00000142"/>
    </source>
</evidence>
<dbReference type="InterPro" id="IPR003358">
    <property type="entry name" value="tRNA_(Gua-N-7)_MeTrfase_Trmb"/>
</dbReference>
<keyword evidence="11" id="KW-1185">Reference proteome</keyword>
<dbReference type="EC" id="2.1.1.33" evidence="9"/>
<dbReference type="EMBL" id="MVBK01000054">
    <property type="protein sequence ID" value="OOG23977.1"/>
    <property type="molecule type" value="Genomic_DNA"/>
</dbReference>
<feature type="binding site" evidence="9">
    <location>
        <position position="61"/>
    </location>
    <ligand>
        <name>S-adenosyl-L-methionine</name>
        <dbReference type="ChEBI" id="CHEBI:59789"/>
    </ligand>
</feature>
<feature type="binding site" evidence="9">
    <location>
        <position position="172"/>
    </location>
    <ligand>
        <name>substrate</name>
    </ligand>
</feature>
<dbReference type="AlphaFoldDB" id="A0A1V3NFU4"/>
<sequence>MSKPGPTPHRPIRSFVRREGRLTPGQQRALETLWPRYGIDFSEEPLDLAAIFGRSAPVTLEIGFGNGESLAQMAEAAPERDFLGIEVHRPGVGRLLARIEALGLTNLRVMCHDAVEVLEHRIAPGCLDTVQIFFPDPWHKKRHHKRRLIQPAFVALLATRLRSGGTLHLATDWEDYARHMLDVLNASPEFRNTADGFAPRPPHRPLTKFEQRGQTRGHGVWDLIFMKVEG</sequence>
<evidence type="ECO:0000256" key="4">
    <source>
        <dbReference type="ARBA" id="ARBA00022679"/>
    </source>
</evidence>
<keyword evidence="5 9" id="KW-0949">S-adenosyl-L-methionine</keyword>
<dbReference type="PANTHER" id="PTHR23417">
    <property type="entry name" value="3-DEOXY-D-MANNO-OCTULOSONIC-ACID TRANSFERASE/TRNA GUANINE-N 7 - -METHYLTRANSFERASE"/>
    <property type="match status" value="1"/>
</dbReference>
<dbReference type="InterPro" id="IPR055361">
    <property type="entry name" value="tRNA_methyltr_TrmB_bact"/>
</dbReference>
<dbReference type="NCBIfam" id="TIGR00091">
    <property type="entry name" value="tRNA (guanosine(46)-N7)-methyltransferase TrmB"/>
    <property type="match status" value="1"/>
</dbReference>
<reference evidence="10 11" key="1">
    <citation type="submission" date="2017-02" db="EMBL/GenBank/DDBJ databases">
        <title>Genomic diversity within the haloalkaliphilic genus Thioalkalivibrio.</title>
        <authorList>
            <person name="Ahn A.-C."/>
            <person name="Meier-Kolthoff J."/>
            <person name="Overmars L."/>
            <person name="Richter M."/>
            <person name="Woyke T."/>
            <person name="Sorokin D.Y."/>
            <person name="Muyzer G."/>
        </authorList>
    </citation>
    <scope>NUCLEOTIDE SEQUENCE [LARGE SCALE GENOMIC DNA]</scope>
    <source>
        <strain evidence="10 11">ALJD</strain>
    </source>
</reference>